<protein>
    <submittedName>
        <fullName evidence="2">Transposase IS116/IS110/IS902 family</fullName>
    </submittedName>
</protein>
<comment type="caution">
    <text evidence="2">The sequence shown here is derived from an EMBL/GenBank/DDBJ whole genome shotgun (WGS) entry which is preliminary data.</text>
</comment>
<dbReference type="GO" id="GO:0006313">
    <property type="term" value="P:DNA transposition"/>
    <property type="evidence" value="ECO:0007669"/>
    <property type="project" value="InterPro"/>
</dbReference>
<organism evidence="2">
    <name type="scientific">human gut metagenome</name>
    <dbReference type="NCBI Taxonomy" id="408170"/>
    <lineage>
        <taxon>unclassified sequences</taxon>
        <taxon>metagenomes</taxon>
        <taxon>organismal metagenomes</taxon>
    </lineage>
</organism>
<gene>
    <name evidence="2" type="ORF">LEA_14991</name>
</gene>
<dbReference type="EMBL" id="AJWY01010227">
    <property type="protein sequence ID" value="EKC56125.1"/>
    <property type="molecule type" value="Genomic_DNA"/>
</dbReference>
<proteinExistence type="predicted"/>
<evidence type="ECO:0000313" key="2">
    <source>
        <dbReference type="EMBL" id="EKC56125.1"/>
    </source>
</evidence>
<evidence type="ECO:0000259" key="1">
    <source>
        <dbReference type="Pfam" id="PF01548"/>
    </source>
</evidence>
<dbReference type="GO" id="GO:0003677">
    <property type="term" value="F:DNA binding"/>
    <property type="evidence" value="ECO:0007669"/>
    <property type="project" value="InterPro"/>
</dbReference>
<feature type="domain" description="Transposase IS110-like N-terminal" evidence="1">
    <location>
        <begin position="1"/>
        <end position="102"/>
    </location>
</feature>
<name>K1SQM8_9ZZZZ</name>
<feature type="non-terminal residue" evidence="2">
    <location>
        <position position="103"/>
    </location>
</feature>
<dbReference type="InterPro" id="IPR002525">
    <property type="entry name" value="Transp_IS110-like_N"/>
</dbReference>
<sequence length="103" mass="11871">MEFTGNYSEPIARFLHNEGIFVSVVNALLIHDYGGNTIRKAKTDKKDAIKLASFALDKWLDLNEYTPAEDLRATLKFLNRQYIQYTKMLTMLKNNLISLLDLT</sequence>
<dbReference type="Pfam" id="PF01548">
    <property type="entry name" value="DEDD_Tnp_IS110"/>
    <property type="match status" value="1"/>
</dbReference>
<reference evidence="2" key="1">
    <citation type="journal article" date="2013" name="Environ. Microbiol.">
        <title>Microbiota from the distal guts of lean and obese adolescents exhibit partial functional redundancy besides clear differences in community structure.</title>
        <authorList>
            <person name="Ferrer M."/>
            <person name="Ruiz A."/>
            <person name="Lanza F."/>
            <person name="Haange S.B."/>
            <person name="Oberbach A."/>
            <person name="Till H."/>
            <person name="Bargiela R."/>
            <person name="Campoy C."/>
            <person name="Segura M.T."/>
            <person name="Richter M."/>
            <person name="von Bergen M."/>
            <person name="Seifert J."/>
            <person name="Suarez A."/>
        </authorList>
    </citation>
    <scope>NUCLEOTIDE SEQUENCE</scope>
</reference>
<dbReference type="PANTHER" id="PTHR33055:SF17">
    <property type="entry name" value="THIRD ORF IN TRANSPOSON ISC1491"/>
    <property type="match status" value="1"/>
</dbReference>
<dbReference type="InterPro" id="IPR047650">
    <property type="entry name" value="Transpos_IS110"/>
</dbReference>
<dbReference type="PANTHER" id="PTHR33055">
    <property type="entry name" value="TRANSPOSASE FOR INSERTION SEQUENCE ELEMENT IS1111A"/>
    <property type="match status" value="1"/>
</dbReference>
<accession>K1SQM8</accession>
<dbReference type="GO" id="GO:0004803">
    <property type="term" value="F:transposase activity"/>
    <property type="evidence" value="ECO:0007669"/>
    <property type="project" value="InterPro"/>
</dbReference>
<dbReference type="AlphaFoldDB" id="K1SQM8"/>